<keyword evidence="2" id="KW-1185">Reference proteome</keyword>
<evidence type="ECO:0000313" key="2">
    <source>
        <dbReference type="Proteomes" id="UP000237105"/>
    </source>
</evidence>
<reference evidence="2" key="1">
    <citation type="submission" date="2016-06" db="EMBL/GenBank/DDBJ databases">
        <title>Parallel loss of symbiosis genes in relatives of nitrogen-fixing non-legume Parasponia.</title>
        <authorList>
            <person name="Van Velzen R."/>
            <person name="Holmer R."/>
            <person name="Bu F."/>
            <person name="Rutten L."/>
            <person name="Van Zeijl A."/>
            <person name="Liu W."/>
            <person name="Santuari L."/>
            <person name="Cao Q."/>
            <person name="Sharma T."/>
            <person name="Shen D."/>
            <person name="Roswanjaya Y."/>
            <person name="Wardhani T."/>
            <person name="Kalhor M.S."/>
            <person name="Jansen J."/>
            <person name="Van den Hoogen J."/>
            <person name="Gungor B."/>
            <person name="Hartog M."/>
            <person name="Hontelez J."/>
            <person name="Verver J."/>
            <person name="Yang W.-C."/>
            <person name="Schijlen E."/>
            <person name="Repin R."/>
            <person name="Schilthuizen M."/>
            <person name="Schranz E."/>
            <person name="Heidstra R."/>
            <person name="Miyata K."/>
            <person name="Fedorova E."/>
            <person name="Kohlen W."/>
            <person name="Bisseling T."/>
            <person name="Smit S."/>
            <person name="Geurts R."/>
        </authorList>
    </citation>
    <scope>NUCLEOTIDE SEQUENCE [LARGE SCALE GENOMIC DNA]</scope>
    <source>
        <strain evidence="2">cv. WU1-14</strain>
    </source>
</reference>
<protein>
    <submittedName>
        <fullName evidence="1">Uncharacterized protein</fullName>
    </submittedName>
</protein>
<organism evidence="1 2">
    <name type="scientific">Parasponia andersonii</name>
    <name type="common">Sponia andersonii</name>
    <dbReference type="NCBI Taxonomy" id="3476"/>
    <lineage>
        <taxon>Eukaryota</taxon>
        <taxon>Viridiplantae</taxon>
        <taxon>Streptophyta</taxon>
        <taxon>Embryophyta</taxon>
        <taxon>Tracheophyta</taxon>
        <taxon>Spermatophyta</taxon>
        <taxon>Magnoliopsida</taxon>
        <taxon>eudicotyledons</taxon>
        <taxon>Gunneridae</taxon>
        <taxon>Pentapetalae</taxon>
        <taxon>rosids</taxon>
        <taxon>fabids</taxon>
        <taxon>Rosales</taxon>
        <taxon>Cannabaceae</taxon>
        <taxon>Parasponia</taxon>
    </lineage>
</organism>
<dbReference type="OrthoDB" id="1163597at2759"/>
<comment type="caution">
    <text evidence="1">The sequence shown here is derived from an EMBL/GenBank/DDBJ whole genome shotgun (WGS) entry which is preliminary data.</text>
</comment>
<proteinExistence type="predicted"/>
<dbReference type="Proteomes" id="UP000237105">
    <property type="component" value="Unassembled WGS sequence"/>
</dbReference>
<accession>A0A2P5CUQ5</accession>
<gene>
    <name evidence="1" type="ORF">PanWU01x14_122450</name>
</gene>
<dbReference type="EMBL" id="JXTB01000093">
    <property type="protein sequence ID" value="PON64770.1"/>
    <property type="molecule type" value="Genomic_DNA"/>
</dbReference>
<name>A0A2P5CUQ5_PARAD</name>
<evidence type="ECO:0000313" key="1">
    <source>
        <dbReference type="EMBL" id="PON64770.1"/>
    </source>
</evidence>
<dbReference type="AlphaFoldDB" id="A0A2P5CUQ5"/>
<sequence>MWSCTPYEIVQEVPKLDSKDSLLKKSNADCPGNESISGDFTLVSASASVATGSHPSQNKISIDRLCTQVVEEKREIKCQITKLTTSVAVDKQERFPSQAQPNPKGRWTKAHAQMHTTSKRWMPSLLEVTRLLRDQLYLAR</sequence>